<feature type="compositionally biased region" description="Acidic residues" evidence="1">
    <location>
        <begin position="9"/>
        <end position="23"/>
    </location>
</feature>
<dbReference type="GeneID" id="5233172"/>
<feature type="compositionally biased region" description="Acidic residues" evidence="1">
    <location>
        <begin position="31"/>
        <end position="80"/>
    </location>
</feature>
<sequence length="376" mass="43161">MAKRRVIDSEDEDSSLSVQEEEDLAPKEIYLESEDGGEEDNEEEDEEEEEEEEEEEDEAEEEEAEEGDDDFDLDEVDQNDSEFGAESGTENFGIGDAVDYDEDSDENDGGNRGVRGGSLSEGTKTKQNIKDKQPSRSIKITIKPPKQNPKEEIAQSSAQSVPTHDEGKRQTRKRQVNYYQDETDDFEEKYIEEKPASKPKRAKVVATRASKPVQLQRRDIDPELLLTDEEEEEYNPGGIDDITKLTERQRARLTAEESGTPLFELDESGKKPKSKTEKEEETEEEVALRKAENARKRLDYKNKVLEEEKRDTLNKLLKRRATKSREIIKDDNGEGTQEEELSMFRKNRRPMLEHPALIRYVNNTTTLQGNSIIAYK</sequence>
<proteinExistence type="predicted"/>
<accession>A5DZ04</accession>
<dbReference type="STRING" id="379508.A5DZ04"/>
<feature type="region of interest" description="Disordered" evidence="1">
    <location>
        <begin position="252"/>
        <end position="289"/>
    </location>
</feature>
<reference evidence="3 4" key="1">
    <citation type="journal article" date="2009" name="Nature">
        <title>Evolution of pathogenicity and sexual reproduction in eight Candida genomes.</title>
        <authorList>
            <person name="Butler G."/>
            <person name="Rasmussen M.D."/>
            <person name="Lin M.F."/>
            <person name="Santos M.A."/>
            <person name="Sakthikumar S."/>
            <person name="Munro C.A."/>
            <person name="Rheinbay E."/>
            <person name="Grabherr M."/>
            <person name="Forche A."/>
            <person name="Reedy J.L."/>
            <person name="Agrafioti I."/>
            <person name="Arnaud M.B."/>
            <person name="Bates S."/>
            <person name="Brown A.J."/>
            <person name="Brunke S."/>
            <person name="Costanzo M.C."/>
            <person name="Fitzpatrick D.A."/>
            <person name="de Groot P.W."/>
            <person name="Harris D."/>
            <person name="Hoyer L.L."/>
            <person name="Hube B."/>
            <person name="Klis F.M."/>
            <person name="Kodira C."/>
            <person name="Lennard N."/>
            <person name="Logue M.E."/>
            <person name="Martin R."/>
            <person name="Neiman A.M."/>
            <person name="Nikolaou E."/>
            <person name="Quail M.A."/>
            <person name="Quinn J."/>
            <person name="Santos M.C."/>
            <person name="Schmitzberger F.F."/>
            <person name="Sherlock G."/>
            <person name="Shah P."/>
            <person name="Silverstein K.A."/>
            <person name="Skrzypek M.S."/>
            <person name="Soll D."/>
            <person name="Staggs R."/>
            <person name="Stansfield I."/>
            <person name="Stumpf M.P."/>
            <person name="Sudbery P.E."/>
            <person name="Srikantha T."/>
            <person name="Zeng Q."/>
            <person name="Berman J."/>
            <person name="Berriman M."/>
            <person name="Heitman J."/>
            <person name="Gow N.A."/>
            <person name="Lorenz M.C."/>
            <person name="Birren B.W."/>
            <person name="Kellis M."/>
            <person name="Cuomo C.A."/>
        </authorList>
    </citation>
    <scope>NUCLEOTIDE SEQUENCE [LARGE SCALE GENOMIC DNA]</scope>
    <source>
        <strain evidence="4">ATCC 11503 / BCRC 21390 / CBS 2605 / JCM 1781 / NBRC 1676 / NRRL YB-4239</strain>
    </source>
</reference>
<feature type="domain" description="INO80 complex subunit B-like conserved region" evidence="2">
    <location>
        <begin position="285"/>
        <end position="372"/>
    </location>
</feature>
<dbReference type="HOGENOM" id="CLU_066052_0_0_1"/>
<dbReference type="Proteomes" id="UP000001996">
    <property type="component" value="Unassembled WGS sequence"/>
</dbReference>
<feature type="region of interest" description="Disordered" evidence="1">
    <location>
        <begin position="1"/>
        <end position="240"/>
    </location>
</feature>
<evidence type="ECO:0000313" key="4">
    <source>
        <dbReference type="Proteomes" id="UP000001996"/>
    </source>
</evidence>
<dbReference type="SMART" id="SM01406">
    <property type="entry name" value="PAPA-1"/>
    <property type="match status" value="1"/>
</dbReference>
<name>A5DZ04_LODEL</name>
<dbReference type="OrthoDB" id="2021186at2759"/>
<dbReference type="AlphaFoldDB" id="A5DZ04"/>
<evidence type="ECO:0000256" key="1">
    <source>
        <dbReference type="SAM" id="MobiDB-lite"/>
    </source>
</evidence>
<organism evidence="3 4">
    <name type="scientific">Lodderomyces elongisporus (strain ATCC 11503 / CBS 2605 / JCM 1781 / NBRC 1676 / NRRL YB-4239)</name>
    <name type="common">Yeast</name>
    <name type="synonym">Saccharomyces elongisporus</name>
    <dbReference type="NCBI Taxonomy" id="379508"/>
    <lineage>
        <taxon>Eukaryota</taxon>
        <taxon>Fungi</taxon>
        <taxon>Dikarya</taxon>
        <taxon>Ascomycota</taxon>
        <taxon>Saccharomycotina</taxon>
        <taxon>Pichiomycetes</taxon>
        <taxon>Debaryomycetaceae</taxon>
        <taxon>Candida/Lodderomyces clade</taxon>
        <taxon>Lodderomyces</taxon>
    </lineage>
</organism>
<gene>
    <name evidence="3" type="ORF">LELG_02591</name>
</gene>
<dbReference type="OMA" id="VHARWAD"/>
<dbReference type="Pfam" id="PF04795">
    <property type="entry name" value="PAPA-1"/>
    <property type="match status" value="1"/>
</dbReference>
<dbReference type="InParanoid" id="A5DZ04"/>
<dbReference type="VEuPathDB" id="FungiDB:LELG_02591"/>
<feature type="compositionally biased region" description="Basic and acidic residues" evidence="1">
    <location>
        <begin position="267"/>
        <end position="278"/>
    </location>
</feature>
<keyword evidence="4" id="KW-1185">Reference proteome</keyword>
<dbReference type="EMBL" id="CH981526">
    <property type="protein sequence ID" value="EDK44412.1"/>
    <property type="molecule type" value="Genomic_DNA"/>
</dbReference>
<feature type="compositionally biased region" description="Acidic residues" evidence="1">
    <location>
        <begin position="98"/>
        <end position="108"/>
    </location>
</feature>
<dbReference type="InterPro" id="IPR006880">
    <property type="entry name" value="INO80B_C"/>
</dbReference>
<evidence type="ECO:0000313" key="3">
    <source>
        <dbReference type="EMBL" id="EDK44412.1"/>
    </source>
</evidence>
<dbReference type="eggNOG" id="ENOG502S7M7">
    <property type="taxonomic scope" value="Eukaryota"/>
</dbReference>
<dbReference type="GO" id="GO:0031011">
    <property type="term" value="C:Ino80 complex"/>
    <property type="evidence" value="ECO:0007669"/>
    <property type="project" value="InterPro"/>
</dbReference>
<protein>
    <recommendedName>
        <fullName evidence="2">INO80 complex subunit B-like conserved region domain-containing protein</fullName>
    </recommendedName>
</protein>
<evidence type="ECO:0000259" key="2">
    <source>
        <dbReference type="SMART" id="SM01406"/>
    </source>
</evidence>
<dbReference type="KEGG" id="lel:PVL30_003422"/>
<dbReference type="FunCoup" id="A5DZ04">
    <property type="interactions" value="43"/>
</dbReference>